<gene>
    <name evidence="1" type="ORF">OXD698_LOCUS52168</name>
</gene>
<sequence length="14" mass="1543">MPFSPMTFTTSPAQ</sequence>
<dbReference type="Proteomes" id="UP000663844">
    <property type="component" value="Unassembled WGS sequence"/>
</dbReference>
<dbReference type="EMBL" id="CAJOAZ010027906">
    <property type="protein sequence ID" value="CAF4413216.1"/>
    <property type="molecule type" value="Genomic_DNA"/>
</dbReference>
<proteinExistence type="predicted"/>
<organism evidence="1 2">
    <name type="scientific">Adineta steineri</name>
    <dbReference type="NCBI Taxonomy" id="433720"/>
    <lineage>
        <taxon>Eukaryota</taxon>
        <taxon>Metazoa</taxon>
        <taxon>Spiralia</taxon>
        <taxon>Gnathifera</taxon>
        <taxon>Rotifera</taxon>
        <taxon>Eurotatoria</taxon>
        <taxon>Bdelloidea</taxon>
        <taxon>Adinetida</taxon>
        <taxon>Adinetidae</taxon>
        <taxon>Adineta</taxon>
    </lineage>
</organism>
<evidence type="ECO:0000313" key="1">
    <source>
        <dbReference type="EMBL" id="CAF4413216.1"/>
    </source>
</evidence>
<protein>
    <submittedName>
        <fullName evidence="1">Uncharacterized protein</fullName>
    </submittedName>
</protein>
<reference evidence="1" key="1">
    <citation type="submission" date="2021-02" db="EMBL/GenBank/DDBJ databases">
        <authorList>
            <person name="Nowell W R."/>
        </authorList>
    </citation>
    <scope>NUCLEOTIDE SEQUENCE</scope>
</reference>
<accession>A0A820PSZ5</accession>
<name>A0A820PSZ5_9BILA</name>
<comment type="caution">
    <text evidence="1">The sequence shown here is derived from an EMBL/GenBank/DDBJ whole genome shotgun (WGS) entry which is preliminary data.</text>
</comment>
<feature type="non-terminal residue" evidence="1">
    <location>
        <position position="14"/>
    </location>
</feature>
<evidence type="ECO:0000313" key="2">
    <source>
        <dbReference type="Proteomes" id="UP000663844"/>
    </source>
</evidence>